<protein>
    <submittedName>
        <fullName evidence="1">Uncharacterized protein</fullName>
    </submittedName>
</protein>
<accession>A0A7I8VDX3</accession>
<gene>
    <name evidence="1" type="ORF">DGYR_LOCUS3402</name>
</gene>
<reference evidence="1 2" key="1">
    <citation type="submission" date="2020-08" db="EMBL/GenBank/DDBJ databases">
        <authorList>
            <person name="Hejnol A."/>
        </authorList>
    </citation>
    <scope>NUCLEOTIDE SEQUENCE [LARGE SCALE GENOMIC DNA]</scope>
</reference>
<name>A0A7I8VDX3_9ANNE</name>
<organism evidence="1 2">
    <name type="scientific">Dimorphilus gyrociliatus</name>
    <dbReference type="NCBI Taxonomy" id="2664684"/>
    <lineage>
        <taxon>Eukaryota</taxon>
        <taxon>Metazoa</taxon>
        <taxon>Spiralia</taxon>
        <taxon>Lophotrochozoa</taxon>
        <taxon>Annelida</taxon>
        <taxon>Polychaeta</taxon>
        <taxon>Polychaeta incertae sedis</taxon>
        <taxon>Dinophilidae</taxon>
        <taxon>Dimorphilus</taxon>
    </lineage>
</organism>
<evidence type="ECO:0000313" key="2">
    <source>
        <dbReference type="Proteomes" id="UP000549394"/>
    </source>
</evidence>
<dbReference type="Proteomes" id="UP000549394">
    <property type="component" value="Unassembled WGS sequence"/>
</dbReference>
<evidence type="ECO:0000313" key="1">
    <source>
        <dbReference type="EMBL" id="CAD5114574.1"/>
    </source>
</evidence>
<dbReference type="AlphaFoldDB" id="A0A7I8VDX3"/>
<keyword evidence="2" id="KW-1185">Reference proteome</keyword>
<proteinExistence type="predicted"/>
<dbReference type="EMBL" id="CAJFCJ010000005">
    <property type="protein sequence ID" value="CAD5114574.1"/>
    <property type="molecule type" value="Genomic_DNA"/>
</dbReference>
<sequence length="420" mass="48850">MNKLNENTLEENQDSYSNISPKNQKLLLKNEINILKAEVQSFDATIEQEIDKVDYQREEQQKIVNNSITELITSIKKKRESIMEQIDNFYTDKKVNLAKALEDINRLEKLQQNSTNFINPKSLQKLTKDFIYSTNNLLEKTIHFDRKDQCLSGEIGKLIKPLYEIPIKELSIKFDNSPKKIITSRKGFIVLETDYRIIELESGKRLISTAKKILDICRTYDNNLAYLHFDKDRFICTIVNLDIHESSDTILPKCNIDSSTVMFAVFKHSIIIGSQKGEKVYFYDITSSRMIDLENKSEIFDNKSFTNGLCVGGSSQIAIFNSIDGFYHQFNIRENESHNYSLYDSIIHKLNEGREIFCTNHNIFIIDEQTWTATLIEQDKLIKGFTLKECNITDIEVKLCLIHLNDPKHICIHYYPNSHI</sequence>
<dbReference type="SUPFAM" id="SSF69322">
    <property type="entry name" value="Tricorn protease domain 2"/>
    <property type="match status" value="1"/>
</dbReference>
<comment type="caution">
    <text evidence="1">The sequence shown here is derived from an EMBL/GenBank/DDBJ whole genome shotgun (WGS) entry which is preliminary data.</text>
</comment>